<organism evidence="2 3">
    <name type="scientific">Agromyces seonyuensis</name>
    <dbReference type="NCBI Taxonomy" id="2662446"/>
    <lineage>
        <taxon>Bacteria</taxon>
        <taxon>Bacillati</taxon>
        <taxon>Actinomycetota</taxon>
        <taxon>Actinomycetes</taxon>
        <taxon>Micrococcales</taxon>
        <taxon>Microbacteriaceae</taxon>
        <taxon>Agromyces</taxon>
    </lineage>
</organism>
<evidence type="ECO:0008006" key="4">
    <source>
        <dbReference type="Google" id="ProtNLM"/>
    </source>
</evidence>
<dbReference type="EMBL" id="WSTA01000108">
    <property type="protein sequence ID" value="MWC00174.1"/>
    <property type="molecule type" value="Genomic_DNA"/>
</dbReference>
<keyword evidence="3" id="KW-1185">Reference proteome</keyword>
<gene>
    <name evidence="2" type="ORF">GB864_16655</name>
</gene>
<accession>A0A6I4P0K5</accession>
<feature type="compositionally biased region" description="Basic and acidic residues" evidence="1">
    <location>
        <begin position="51"/>
        <end position="65"/>
    </location>
</feature>
<comment type="caution">
    <text evidence="2">The sequence shown here is derived from an EMBL/GenBank/DDBJ whole genome shotgun (WGS) entry which is preliminary data.</text>
</comment>
<reference evidence="2 3" key="1">
    <citation type="submission" date="2019-12" db="EMBL/GenBank/DDBJ databases">
        <authorList>
            <person name="Kim Y.S."/>
        </authorList>
    </citation>
    <scope>NUCLEOTIDE SEQUENCE [LARGE SCALE GENOMIC DNA]</scope>
    <source>
        <strain evidence="2 3">MMS17-SY077</strain>
    </source>
</reference>
<sequence>MSGFDDLAKKAGDLINDNKDKIQDALKSEQAEGISDQVLGAVGDAVKKITPDEHDGKIDDVRANIDKSVGNE</sequence>
<protein>
    <recommendedName>
        <fullName evidence="4">Antitoxin</fullName>
    </recommendedName>
</protein>
<dbReference type="AlphaFoldDB" id="A0A6I4P0K5"/>
<dbReference type="Proteomes" id="UP000438182">
    <property type="component" value="Unassembled WGS sequence"/>
</dbReference>
<feature type="region of interest" description="Disordered" evidence="1">
    <location>
        <begin position="51"/>
        <end position="72"/>
    </location>
</feature>
<evidence type="ECO:0000256" key="1">
    <source>
        <dbReference type="SAM" id="MobiDB-lite"/>
    </source>
</evidence>
<evidence type="ECO:0000313" key="2">
    <source>
        <dbReference type="EMBL" id="MWC00174.1"/>
    </source>
</evidence>
<name>A0A6I4P0K5_9MICO</name>
<proteinExistence type="predicted"/>
<evidence type="ECO:0000313" key="3">
    <source>
        <dbReference type="Proteomes" id="UP000438182"/>
    </source>
</evidence>
<dbReference type="RefSeq" id="WP_160426816.1">
    <property type="nucleotide sequence ID" value="NZ_WSTA01000108.1"/>
</dbReference>